<gene>
    <name evidence="1" type="ORF">K443DRAFT_491966</name>
</gene>
<reference evidence="2" key="2">
    <citation type="submission" date="2015-01" db="EMBL/GenBank/DDBJ databases">
        <title>Evolutionary Origins and Diversification of the Mycorrhizal Mutualists.</title>
        <authorList>
            <consortium name="DOE Joint Genome Institute"/>
            <consortium name="Mycorrhizal Genomics Consortium"/>
            <person name="Kohler A."/>
            <person name="Kuo A."/>
            <person name="Nagy L.G."/>
            <person name="Floudas D."/>
            <person name="Copeland A."/>
            <person name="Barry K.W."/>
            <person name="Cichocki N."/>
            <person name="Veneault-Fourrey C."/>
            <person name="LaButti K."/>
            <person name="Lindquist E.A."/>
            <person name="Lipzen A."/>
            <person name="Lundell T."/>
            <person name="Morin E."/>
            <person name="Murat C."/>
            <person name="Riley R."/>
            <person name="Ohm R."/>
            <person name="Sun H."/>
            <person name="Tunlid A."/>
            <person name="Henrissat B."/>
            <person name="Grigoriev I.V."/>
            <person name="Hibbett D.S."/>
            <person name="Martin F."/>
        </authorList>
    </citation>
    <scope>NUCLEOTIDE SEQUENCE [LARGE SCALE GENOMIC DNA]</scope>
    <source>
        <strain evidence="2">LaAM-08-1</strain>
    </source>
</reference>
<proteinExistence type="predicted"/>
<protein>
    <submittedName>
        <fullName evidence="1">Uncharacterized protein</fullName>
    </submittedName>
</protein>
<reference evidence="1 2" key="1">
    <citation type="submission" date="2014-04" db="EMBL/GenBank/DDBJ databases">
        <authorList>
            <consortium name="DOE Joint Genome Institute"/>
            <person name="Kuo A."/>
            <person name="Kohler A."/>
            <person name="Nagy L.G."/>
            <person name="Floudas D."/>
            <person name="Copeland A."/>
            <person name="Barry K.W."/>
            <person name="Cichocki N."/>
            <person name="Veneault-Fourrey C."/>
            <person name="LaButti K."/>
            <person name="Lindquist E.A."/>
            <person name="Lipzen A."/>
            <person name="Lundell T."/>
            <person name="Morin E."/>
            <person name="Murat C."/>
            <person name="Sun H."/>
            <person name="Tunlid A."/>
            <person name="Henrissat B."/>
            <person name="Grigoriev I.V."/>
            <person name="Hibbett D.S."/>
            <person name="Martin F."/>
            <person name="Nordberg H.P."/>
            <person name="Cantor M.N."/>
            <person name="Hua S.X."/>
        </authorList>
    </citation>
    <scope>NUCLEOTIDE SEQUENCE [LARGE SCALE GENOMIC DNA]</scope>
    <source>
        <strain evidence="1 2">LaAM-08-1</strain>
    </source>
</reference>
<evidence type="ECO:0000313" key="2">
    <source>
        <dbReference type="Proteomes" id="UP000054477"/>
    </source>
</evidence>
<dbReference type="EMBL" id="KN839025">
    <property type="protein sequence ID" value="KIJ91310.1"/>
    <property type="molecule type" value="Genomic_DNA"/>
</dbReference>
<name>A0A0C9WMQ2_9AGAR</name>
<evidence type="ECO:0000313" key="1">
    <source>
        <dbReference type="EMBL" id="KIJ91310.1"/>
    </source>
</evidence>
<dbReference type="AlphaFoldDB" id="A0A0C9WMQ2"/>
<dbReference type="Proteomes" id="UP000054477">
    <property type="component" value="Unassembled WGS sequence"/>
</dbReference>
<organism evidence="1 2">
    <name type="scientific">Laccaria amethystina LaAM-08-1</name>
    <dbReference type="NCBI Taxonomy" id="1095629"/>
    <lineage>
        <taxon>Eukaryota</taxon>
        <taxon>Fungi</taxon>
        <taxon>Dikarya</taxon>
        <taxon>Basidiomycota</taxon>
        <taxon>Agaricomycotina</taxon>
        <taxon>Agaricomycetes</taxon>
        <taxon>Agaricomycetidae</taxon>
        <taxon>Agaricales</taxon>
        <taxon>Agaricineae</taxon>
        <taxon>Hydnangiaceae</taxon>
        <taxon>Laccaria</taxon>
    </lineage>
</organism>
<dbReference type="HOGENOM" id="CLU_2455094_0_0_1"/>
<sequence length="89" mass="10218">MPTLIQVATSNVPFLDHSRPLKVQQEDCRRDNCPFSRPHFAYRWLFHTMFNIPLCLLTKRSCKIILLNPEPATLRSCSAASSLPGRLHL</sequence>
<keyword evidence="2" id="KW-1185">Reference proteome</keyword>
<accession>A0A0C9WMQ2</accession>